<evidence type="ECO:0000256" key="1">
    <source>
        <dbReference type="ARBA" id="ARBA00022630"/>
    </source>
</evidence>
<proteinExistence type="predicted"/>
<dbReference type="Gene3D" id="3.40.50.360">
    <property type="match status" value="1"/>
</dbReference>
<keyword evidence="5" id="KW-1185">Reference proteome</keyword>
<dbReference type="EMBL" id="JAUMVS010000085">
    <property type="protein sequence ID" value="MDO4842066.1"/>
    <property type="molecule type" value="Genomic_DNA"/>
</dbReference>
<feature type="domain" description="NADPH-dependent FMN reductase-like" evidence="3">
    <location>
        <begin position="3"/>
        <end position="121"/>
    </location>
</feature>
<dbReference type="GO" id="GO:0016491">
    <property type="term" value="F:oxidoreductase activity"/>
    <property type="evidence" value="ECO:0007669"/>
    <property type="project" value="InterPro"/>
</dbReference>
<protein>
    <submittedName>
        <fullName evidence="4">Flavodoxin family protein</fullName>
    </submittedName>
</protein>
<evidence type="ECO:0000313" key="5">
    <source>
        <dbReference type="Proteomes" id="UP001168575"/>
    </source>
</evidence>
<dbReference type="SUPFAM" id="SSF52218">
    <property type="entry name" value="Flavoproteins"/>
    <property type="match status" value="1"/>
</dbReference>
<dbReference type="AlphaFoldDB" id="A0AA43UAA7"/>
<comment type="caution">
    <text evidence="4">The sequence shown here is derived from an EMBL/GenBank/DDBJ whole genome shotgun (WGS) entry which is preliminary data.</text>
</comment>
<dbReference type="InterPro" id="IPR029039">
    <property type="entry name" value="Flavoprotein-like_sf"/>
</dbReference>
<organism evidence="4 5">
    <name type="scientific">Phoenicibacter congonensis</name>
    <dbReference type="NCBI Taxonomy" id="1944646"/>
    <lineage>
        <taxon>Bacteria</taxon>
        <taxon>Bacillati</taxon>
        <taxon>Actinomycetota</taxon>
        <taxon>Coriobacteriia</taxon>
        <taxon>Eggerthellales</taxon>
        <taxon>Eggerthellaceae</taxon>
        <taxon>Phoenicibacter</taxon>
    </lineage>
</organism>
<accession>A0AA43UAA7</accession>
<dbReference type="Proteomes" id="UP001168575">
    <property type="component" value="Unassembled WGS sequence"/>
</dbReference>
<dbReference type="InterPro" id="IPR051796">
    <property type="entry name" value="ISF_SsuE-like"/>
</dbReference>
<evidence type="ECO:0000256" key="2">
    <source>
        <dbReference type="ARBA" id="ARBA00022643"/>
    </source>
</evidence>
<dbReference type="Pfam" id="PF03358">
    <property type="entry name" value="FMN_red"/>
    <property type="match status" value="1"/>
</dbReference>
<dbReference type="InterPro" id="IPR005025">
    <property type="entry name" value="FMN_Rdtase-like_dom"/>
</dbReference>
<evidence type="ECO:0000313" key="4">
    <source>
        <dbReference type="EMBL" id="MDO4842066.1"/>
    </source>
</evidence>
<keyword evidence="2" id="KW-0288">FMN</keyword>
<dbReference type="PANTHER" id="PTHR43278">
    <property type="entry name" value="NAD(P)H-DEPENDENT FMN-CONTAINING OXIDOREDUCTASE YWQN-RELATED"/>
    <property type="match status" value="1"/>
</dbReference>
<evidence type="ECO:0000259" key="3">
    <source>
        <dbReference type="Pfam" id="PF03358"/>
    </source>
</evidence>
<gene>
    <name evidence="4" type="ORF">Q3982_05260</name>
</gene>
<sequence length="178" mass="19570">MKKVLIISGSPRIGGNSDTLCDQFAKGAAESGNDVEKVILKKKKIGYCTGCGHCYANHVCAQKDDMAEVLQKMIDADVIVLASPVYFYSIDGQLKTFIDRCCARYQEIKNKDFYFIITAADGSIKNMRRTIETLRGFTEDCLPGANEAGIVYGVGAWNRGDILQTPAFEEAYEMGKAV</sequence>
<name>A0AA43UAA7_9ACTN</name>
<dbReference type="PANTHER" id="PTHR43278:SF4">
    <property type="entry name" value="NAD(P)H-DEPENDENT FMN-CONTAINING OXIDOREDUCTASE YWQN-RELATED"/>
    <property type="match status" value="1"/>
</dbReference>
<keyword evidence="1" id="KW-0285">Flavoprotein</keyword>
<reference evidence="4" key="1">
    <citation type="submission" date="2023-07" db="EMBL/GenBank/DDBJ databases">
        <title>Between Cages and Wild: Unraveling the Impact of Captivity on Animal Microbiomes and Antimicrobial Resistance.</title>
        <authorList>
            <person name="Schmartz G.P."/>
            <person name="Rehner J."/>
            <person name="Schuff M.J."/>
            <person name="Becker S.L."/>
            <person name="Kravczyk M."/>
            <person name="Gurevich A."/>
            <person name="Francke R."/>
            <person name="Mueller R."/>
            <person name="Keller V."/>
            <person name="Keller A."/>
        </authorList>
    </citation>
    <scope>NUCLEOTIDE SEQUENCE</scope>
    <source>
        <strain evidence="4">S12M_St_49</strain>
    </source>
</reference>